<feature type="repeat" description="WD" evidence="5">
    <location>
        <begin position="344"/>
        <end position="376"/>
    </location>
</feature>
<dbReference type="EMBL" id="CAJNOR010000264">
    <property type="protein sequence ID" value="CAF0860284.1"/>
    <property type="molecule type" value="Genomic_DNA"/>
</dbReference>
<feature type="repeat" description="WD" evidence="5">
    <location>
        <begin position="476"/>
        <end position="509"/>
    </location>
</feature>
<comment type="similarity">
    <text evidence="1">Belongs to the WD repeat CDC20/Fizzy family.</text>
</comment>
<evidence type="ECO:0000256" key="1">
    <source>
        <dbReference type="ARBA" id="ARBA00006445"/>
    </source>
</evidence>
<gene>
    <name evidence="9" type="ORF">EDS130_LOCUS23138</name>
    <name evidence="8" type="ORF">XAT740_LOCUS5950</name>
</gene>
<sequence>MDAQYERRLLLSINGQNSLSSYTSPIQSPIKASDRYIPLRSSLSASNLHYQLSTSPIPSSPRKSYCSSTTTSPNKKCKLEPNEIGLNAGITGSEPDLAVYEQLLQNTLLDANIDTVLKISDVQNTNSDGVKTVTTPKKSSTSKENCSIFRYSERRENISSKSNSITKEHFNRSPISNASIHLLYSPKKTIRRIPDIPYKVLDAPDLQDDFYLNLIDWSPSNILSVALGPCVYLHNAQTNSVQLLCDLTHTPLPLPNNNNQVNIIGSDLVTSVHWSDWSNIIAVGTQRGHVHIYDITTRKRVQSICKHTNRVGVLAWNEWSLCSGSRDRTILEHDIRQQPIVHTFHGHKQEVCGLKWSPEKSILASGGNDNQLLLWSKTQSSQPLHVFNDHIAAVKAIAWSPHQQGLLASGGGAADRHIRFRSSLTCQTISAYDTGSQVCQLMWSRNSPDELVSTHGVTQNHIALWKYPAMQPLAKLLGHQQRVLYLAMSPDGESIVTGAGDETLRFWNVFPKAKSIRNPDSQLNGLYRMR</sequence>
<accession>A0A813WMT0</accession>
<evidence type="ECO:0000256" key="6">
    <source>
        <dbReference type="SAM" id="MobiDB-lite"/>
    </source>
</evidence>
<evidence type="ECO:0000256" key="3">
    <source>
        <dbReference type="ARBA" id="ARBA00022737"/>
    </source>
</evidence>
<evidence type="ECO:0000313" key="8">
    <source>
        <dbReference type="EMBL" id="CAF0860284.1"/>
    </source>
</evidence>
<dbReference type="GO" id="GO:1990757">
    <property type="term" value="F:ubiquitin ligase activator activity"/>
    <property type="evidence" value="ECO:0007669"/>
    <property type="project" value="TreeGrafter"/>
</dbReference>
<dbReference type="InterPro" id="IPR001680">
    <property type="entry name" value="WD40_rpt"/>
</dbReference>
<proteinExistence type="inferred from homology"/>
<dbReference type="GO" id="GO:0031145">
    <property type="term" value="P:anaphase-promoting complex-dependent catabolic process"/>
    <property type="evidence" value="ECO:0007669"/>
    <property type="project" value="TreeGrafter"/>
</dbReference>
<reference evidence="8" key="1">
    <citation type="submission" date="2021-02" db="EMBL/GenBank/DDBJ databases">
        <authorList>
            <person name="Nowell W R."/>
        </authorList>
    </citation>
    <scope>NUCLEOTIDE SEQUENCE</scope>
</reference>
<dbReference type="EMBL" id="CAJNOJ010000125">
    <property type="protein sequence ID" value="CAF1160978.1"/>
    <property type="molecule type" value="Genomic_DNA"/>
</dbReference>
<evidence type="ECO:0000256" key="2">
    <source>
        <dbReference type="ARBA" id="ARBA00022574"/>
    </source>
</evidence>
<dbReference type="InterPro" id="IPR019775">
    <property type="entry name" value="WD40_repeat_CS"/>
</dbReference>
<evidence type="ECO:0000256" key="4">
    <source>
        <dbReference type="ARBA" id="ARBA00023306"/>
    </source>
</evidence>
<evidence type="ECO:0000313" key="10">
    <source>
        <dbReference type="Proteomes" id="UP000663828"/>
    </source>
</evidence>
<keyword evidence="3" id="KW-0677">Repeat</keyword>
<comment type="caution">
    <text evidence="8">The sequence shown here is derived from an EMBL/GenBank/DDBJ whole genome shotgun (WGS) entry which is preliminary data.</text>
</comment>
<dbReference type="InterPro" id="IPR036322">
    <property type="entry name" value="WD40_repeat_dom_sf"/>
</dbReference>
<keyword evidence="4" id="KW-0131">Cell cycle</keyword>
<feature type="region of interest" description="Disordered" evidence="6">
    <location>
        <begin position="51"/>
        <end position="74"/>
    </location>
</feature>
<protein>
    <recommendedName>
        <fullName evidence="7">CDC20/Fizzy WD40 domain-containing protein</fullName>
    </recommendedName>
</protein>
<dbReference type="SUPFAM" id="SSF50978">
    <property type="entry name" value="WD40 repeat-like"/>
    <property type="match status" value="1"/>
</dbReference>
<dbReference type="PANTHER" id="PTHR19918:SF1">
    <property type="entry name" value="FIZZY-RELATED PROTEIN HOMOLOG"/>
    <property type="match status" value="1"/>
</dbReference>
<dbReference type="Proteomes" id="UP000663828">
    <property type="component" value="Unassembled WGS sequence"/>
</dbReference>
<feature type="domain" description="CDC20/Fizzy WD40" evidence="7">
    <location>
        <begin position="201"/>
        <end position="507"/>
    </location>
</feature>
<dbReference type="Pfam" id="PF24807">
    <property type="entry name" value="WD40_CDC20-Fz"/>
    <property type="match status" value="1"/>
</dbReference>
<dbReference type="InterPro" id="IPR015943">
    <property type="entry name" value="WD40/YVTN_repeat-like_dom_sf"/>
</dbReference>
<keyword evidence="10" id="KW-1185">Reference proteome</keyword>
<dbReference type="Proteomes" id="UP000663852">
    <property type="component" value="Unassembled WGS sequence"/>
</dbReference>
<dbReference type="PANTHER" id="PTHR19918">
    <property type="entry name" value="CELL DIVISION CYCLE 20 CDC20 FIZZY -RELATED"/>
    <property type="match status" value="1"/>
</dbReference>
<dbReference type="InterPro" id="IPR033010">
    <property type="entry name" value="Cdc20/Fizzy"/>
</dbReference>
<dbReference type="OrthoDB" id="10263272at2759"/>
<organism evidence="8 10">
    <name type="scientific">Adineta ricciae</name>
    <name type="common">Rotifer</name>
    <dbReference type="NCBI Taxonomy" id="249248"/>
    <lineage>
        <taxon>Eukaryota</taxon>
        <taxon>Metazoa</taxon>
        <taxon>Spiralia</taxon>
        <taxon>Gnathifera</taxon>
        <taxon>Rotifera</taxon>
        <taxon>Eurotatoria</taxon>
        <taxon>Bdelloidea</taxon>
        <taxon>Adinetida</taxon>
        <taxon>Adinetidae</taxon>
        <taxon>Adineta</taxon>
    </lineage>
</organism>
<dbReference type="PROSITE" id="PS00678">
    <property type="entry name" value="WD_REPEATS_1"/>
    <property type="match status" value="1"/>
</dbReference>
<dbReference type="PROSITE" id="PS50294">
    <property type="entry name" value="WD_REPEATS_REGION"/>
    <property type="match status" value="2"/>
</dbReference>
<dbReference type="AlphaFoldDB" id="A0A813WMT0"/>
<evidence type="ECO:0000256" key="5">
    <source>
        <dbReference type="PROSITE-ProRule" id="PRU00221"/>
    </source>
</evidence>
<dbReference type="PROSITE" id="PS50082">
    <property type="entry name" value="WD_REPEATS_2"/>
    <property type="match status" value="2"/>
</dbReference>
<dbReference type="GO" id="GO:0010997">
    <property type="term" value="F:anaphase-promoting complex binding"/>
    <property type="evidence" value="ECO:0007669"/>
    <property type="project" value="InterPro"/>
</dbReference>
<dbReference type="Gene3D" id="2.130.10.10">
    <property type="entry name" value="YVTN repeat-like/Quinoprotein amine dehydrogenase"/>
    <property type="match status" value="1"/>
</dbReference>
<evidence type="ECO:0000313" key="9">
    <source>
        <dbReference type="EMBL" id="CAF1160978.1"/>
    </source>
</evidence>
<dbReference type="GO" id="GO:0005680">
    <property type="term" value="C:anaphase-promoting complex"/>
    <property type="evidence" value="ECO:0007669"/>
    <property type="project" value="TreeGrafter"/>
</dbReference>
<name>A0A813WMT0_ADIRI</name>
<dbReference type="InterPro" id="IPR056150">
    <property type="entry name" value="WD40_CDC20-Fz"/>
</dbReference>
<evidence type="ECO:0000259" key="7">
    <source>
        <dbReference type="Pfam" id="PF24807"/>
    </source>
</evidence>
<keyword evidence="2 5" id="KW-0853">WD repeat</keyword>
<dbReference type="SMART" id="SM00320">
    <property type="entry name" value="WD40"/>
    <property type="match status" value="5"/>
</dbReference>
<dbReference type="GO" id="GO:1905786">
    <property type="term" value="P:positive regulation of anaphase-promoting complex-dependent catabolic process"/>
    <property type="evidence" value="ECO:0007669"/>
    <property type="project" value="TreeGrafter"/>
</dbReference>